<sequence>ITSSNPVDHIILERGYISLYVPLYSPELNTIEAFWKVLKDRVRGDELTNTEILFSRVI</sequence>
<dbReference type="VEuPathDB" id="FungiDB:BCV72DRAFT_184540"/>
<feature type="domain" description="Tc1-like transposase DDE" evidence="1">
    <location>
        <begin position="18"/>
        <end position="44"/>
    </location>
</feature>
<reference evidence="2" key="1">
    <citation type="journal article" date="2016" name="Proc. Natl. Acad. Sci. U.S.A.">
        <title>Lipid metabolic changes in an early divergent fungus govern the establishment of a mutualistic symbiosis with endobacteria.</title>
        <authorList>
            <person name="Lastovetsky O.A."/>
            <person name="Gaspar M.L."/>
            <person name="Mondo S.J."/>
            <person name="LaButti K.M."/>
            <person name="Sandor L."/>
            <person name="Grigoriev I.V."/>
            <person name="Henry S.A."/>
            <person name="Pawlowska T.E."/>
        </authorList>
    </citation>
    <scope>NUCLEOTIDE SEQUENCE [LARGE SCALE GENOMIC DNA]</scope>
    <source>
        <strain evidence="2">ATCC 52814</strain>
    </source>
</reference>
<evidence type="ECO:0000313" key="2">
    <source>
        <dbReference type="EMBL" id="ORE07912.1"/>
    </source>
</evidence>
<organism evidence="2">
    <name type="scientific">Rhizopus microsporus var. microsporus</name>
    <dbReference type="NCBI Taxonomy" id="86635"/>
    <lineage>
        <taxon>Eukaryota</taxon>
        <taxon>Fungi</taxon>
        <taxon>Fungi incertae sedis</taxon>
        <taxon>Mucoromycota</taxon>
        <taxon>Mucoromycotina</taxon>
        <taxon>Mucoromycetes</taxon>
        <taxon>Mucorales</taxon>
        <taxon>Mucorineae</taxon>
        <taxon>Rhizopodaceae</taxon>
        <taxon>Rhizopus</taxon>
    </lineage>
</organism>
<dbReference type="GO" id="GO:0003676">
    <property type="term" value="F:nucleic acid binding"/>
    <property type="evidence" value="ECO:0007669"/>
    <property type="project" value="InterPro"/>
</dbReference>
<dbReference type="OrthoDB" id="2266637at2759"/>
<dbReference type="InterPro" id="IPR036397">
    <property type="entry name" value="RNaseH_sf"/>
</dbReference>
<name>A0A1X0R7C5_RHIZD</name>
<feature type="non-terminal residue" evidence="2">
    <location>
        <position position="1"/>
    </location>
</feature>
<gene>
    <name evidence="2" type="ORF">BCV72DRAFT_184540</name>
</gene>
<dbReference type="InterPro" id="IPR038717">
    <property type="entry name" value="Tc1-like_DDE_dom"/>
</dbReference>
<dbReference type="Pfam" id="PF13358">
    <property type="entry name" value="DDE_3"/>
    <property type="match status" value="1"/>
</dbReference>
<accession>A0A1X0R7C5</accession>
<dbReference type="AlphaFoldDB" id="A0A1X0R7C5"/>
<dbReference type="EMBL" id="KV921896">
    <property type="protein sequence ID" value="ORE07912.1"/>
    <property type="molecule type" value="Genomic_DNA"/>
</dbReference>
<dbReference type="Proteomes" id="UP000242414">
    <property type="component" value="Unassembled WGS sequence"/>
</dbReference>
<protein>
    <recommendedName>
        <fullName evidence="1">Tc1-like transposase DDE domain-containing protein</fullName>
    </recommendedName>
</protein>
<proteinExistence type="predicted"/>
<dbReference type="Gene3D" id="3.30.420.10">
    <property type="entry name" value="Ribonuclease H-like superfamily/Ribonuclease H"/>
    <property type="match status" value="1"/>
</dbReference>
<evidence type="ECO:0000259" key="1">
    <source>
        <dbReference type="Pfam" id="PF13358"/>
    </source>
</evidence>
<feature type="non-terminal residue" evidence="2">
    <location>
        <position position="58"/>
    </location>
</feature>